<evidence type="ECO:0000256" key="2">
    <source>
        <dbReference type="ARBA" id="ARBA00022670"/>
    </source>
</evidence>
<dbReference type="PROSITE" id="PS00639">
    <property type="entry name" value="THIOL_PROTEASE_HIS"/>
    <property type="match status" value="1"/>
</dbReference>
<keyword evidence="5" id="KW-0788">Thiol protease</keyword>
<keyword evidence="3 8" id="KW-0732">Signal</keyword>
<keyword evidence="4" id="KW-0378">Hydrolase</keyword>
<dbReference type="InterPro" id="IPR000169">
    <property type="entry name" value="Pept_cys_AS"/>
</dbReference>
<dbReference type="Pfam" id="PF00112">
    <property type="entry name" value="Peptidase_C1"/>
    <property type="match status" value="1"/>
</dbReference>
<dbReference type="InterPro" id="IPR012599">
    <property type="entry name" value="Propeptide_C1A"/>
</dbReference>
<accession>A0ABD1FDS7</accession>
<dbReference type="AlphaFoldDB" id="A0ABD1FDS7"/>
<evidence type="ECO:0000256" key="8">
    <source>
        <dbReference type="SAM" id="SignalP"/>
    </source>
</evidence>
<dbReference type="CDD" id="cd02620">
    <property type="entry name" value="Peptidase_C1A_CathepsinB"/>
    <property type="match status" value="1"/>
</dbReference>
<name>A0ABD1FDS7_HYPHA</name>
<evidence type="ECO:0000256" key="1">
    <source>
        <dbReference type="ARBA" id="ARBA00008455"/>
    </source>
</evidence>
<dbReference type="Proteomes" id="UP001566132">
    <property type="component" value="Unassembled WGS sequence"/>
</dbReference>
<gene>
    <name evidence="10" type="ORF">ABEB36_000619</name>
</gene>
<evidence type="ECO:0000256" key="6">
    <source>
        <dbReference type="ARBA" id="ARBA00023145"/>
    </source>
</evidence>
<sequence>MLLPFLIGLVLIGSIQAEIKLNPLSDEFIKQINQKSTTWKAARNFHVNTSMAYIRSLMGVHQDHKFYLPPVHIHNLENVNIPNSFDSRTQWPDCPTIKEIRDQGSCGSCWAFGAVEVMSDRVCIHSNGTVHFRFSSDDLISCCYTCGFGCNGGFPGAAFHYWVRRGIVSGGAYGSKQGCRPYEIAPCEHHVSGSRPNCTEGGKTPKCVAQCEEGYPISYANDRHFGSKAYSLSSRVEQIETEIVQNGPVEAAFSVYEDFLNYRSGVYKHTAGSFLGGHAVRILGYGVENNVPYWLVANSWNSDWGDQGTFKILRGEDHLGIESAVVTGLPKV</sequence>
<dbReference type="FunFam" id="3.90.70.10:FF:000031">
    <property type="entry name" value="Cathepsin B"/>
    <property type="match status" value="1"/>
</dbReference>
<dbReference type="PRINTS" id="PR00705">
    <property type="entry name" value="PAPAIN"/>
</dbReference>
<keyword evidence="6" id="KW-0865">Zymogen</keyword>
<dbReference type="GO" id="GO:0008234">
    <property type="term" value="F:cysteine-type peptidase activity"/>
    <property type="evidence" value="ECO:0007669"/>
    <property type="project" value="UniProtKB-KW"/>
</dbReference>
<evidence type="ECO:0000256" key="5">
    <source>
        <dbReference type="ARBA" id="ARBA00022807"/>
    </source>
</evidence>
<evidence type="ECO:0000256" key="7">
    <source>
        <dbReference type="ARBA" id="ARBA00023157"/>
    </source>
</evidence>
<comment type="similarity">
    <text evidence="1">Belongs to the peptidase C1 family.</text>
</comment>
<organism evidence="10 11">
    <name type="scientific">Hypothenemus hampei</name>
    <name type="common">Coffee berry borer</name>
    <dbReference type="NCBI Taxonomy" id="57062"/>
    <lineage>
        <taxon>Eukaryota</taxon>
        <taxon>Metazoa</taxon>
        <taxon>Ecdysozoa</taxon>
        <taxon>Arthropoda</taxon>
        <taxon>Hexapoda</taxon>
        <taxon>Insecta</taxon>
        <taxon>Pterygota</taxon>
        <taxon>Neoptera</taxon>
        <taxon>Endopterygota</taxon>
        <taxon>Coleoptera</taxon>
        <taxon>Polyphaga</taxon>
        <taxon>Cucujiformia</taxon>
        <taxon>Curculionidae</taxon>
        <taxon>Scolytinae</taxon>
        <taxon>Hypothenemus</taxon>
    </lineage>
</organism>
<feature type="domain" description="Peptidase C1A papain C-terminal" evidence="9">
    <location>
        <begin position="81"/>
        <end position="329"/>
    </location>
</feature>
<dbReference type="InterPro" id="IPR013128">
    <property type="entry name" value="Peptidase_C1A"/>
</dbReference>
<keyword evidence="11" id="KW-1185">Reference proteome</keyword>
<feature type="chain" id="PRO_5044776796" description="Peptidase C1A papain C-terminal domain-containing protein" evidence="8">
    <location>
        <begin position="18"/>
        <end position="332"/>
    </location>
</feature>
<evidence type="ECO:0000256" key="3">
    <source>
        <dbReference type="ARBA" id="ARBA00022729"/>
    </source>
</evidence>
<dbReference type="SMART" id="SM00645">
    <property type="entry name" value="Pept_C1"/>
    <property type="match status" value="1"/>
</dbReference>
<comment type="caution">
    <text evidence="10">The sequence shown here is derived from an EMBL/GenBank/DDBJ whole genome shotgun (WGS) entry which is preliminary data.</text>
</comment>
<dbReference type="InterPro" id="IPR038765">
    <property type="entry name" value="Papain-like_cys_pep_sf"/>
</dbReference>
<keyword evidence="2" id="KW-0645">Protease</keyword>
<dbReference type="SUPFAM" id="SSF54001">
    <property type="entry name" value="Cysteine proteinases"/>
    <property type="match status" value="1"/>
</dbReference>
<dbReference type="EMBL" id="JBDJPC010000001">
    <property type="protein sequence ID" value="KAL1516758.1"/>
    <property type="molecule type" value="Genomic_DNA"/>
</dbReference>
<evidence type="ECO:0000259" key="9">
    <source>
        <dbReference type="SMART" id="SM00645"/>
    </source>
</evidence>
<feature type="signal peptide" evidence="8">
    <location>
        <begin position="1"/>
        <end position="17"/>
    </location>
</feature>
<dbReference type="GO" id="GO:0006508">
    <property type="term" value="P:proteolysis"/>
    <property type="evidence" value="ECO:0007669"/>
    <property type="project" value="UniProtKB-KW"/>
</dbReference>
<dbReference type="PROSITE" id="PS00139">
    <property type="entry name" value="THIOL_PROTEASE_CYS"/>
    <property type="match status" value="1"/>
</dbReference>
<reference evidence="10 11" key="1">
    <citation type="submission" date="2024-05" db="EMBL/GenBank/DDBJ databases">
        <title>Genetic variation in Jamaican populations of the coffee berry borer (Hypothenemus hampei).</title>
        <authorList>
            <person name="Errbii M."/>
            <person name="Myrie A."/>
        </authorList>
    </citation>
    <scope>NUCLEOTIDE SEQUENCE [LARGE SCALE GENOMIC DNA]</scope>
    <source>
        <strain evidence="10">JA-Hopewell-2020-01-JO</strain>
        <tissue evidence="10">Whole body</tissue>
    </source>
</reference>
<protein>
    <recommendedName>
        <fullName evidence="9">Peptidase C1A papain C-terminal domain-containing protein</fullName>
    </recommendedName>
</protein>
<dbReference type="PANTHER" id="PTHR12411">
    <property type="entry name" value="CYSTEINE PROTEASE FAMILY C1-RELATED"/>
    <property type="match status" value="1"/>
</dbReference>
<dbReference type="Gene3D" id="3.90.70.10">
    <property type="entry name" value="Cysteine proteinases"/>
    <property type="match status" value="1"/>
</dbReference>
<proteinExistence type="inferred from homology"/>
<dbReference type="InterPro" id="IPR000668">
    <property type="entry name" value="Peptidase_C1A_C"/>
</dbReference>
<evidence type="ECO:0000313" key="10">
    <source>
        <dbReference type="EMBL" id="KAL1516758.1"/>
    </source>
</evidence>
<dbReference type="InterPro" id="IPR025660">
    <property type="entry name" value="Pept_his_AS"/>
</dbReference>
<evidence type="ECO:0000256" key="4">
    <source>
        <dbReference type="ARBA" id="ARBA00022801"/>
    </source>
</evidence>
<evidence type="ECO:0000313" key="11">
    <source>
        <dbReference type="Proteomes" id="UP001566132"/>
    </source>
</evidence>
<keyword evidence="7" id="KW-1015">Disulfide bond</keyword>
<dbReference type="Pfam" id="PF08127">
    <property type="entry name" value="Propeptide_C1"/>
    <property type="match status" value="1"/>
</dbReference>